<reference evidence="2" key="1">
    <citation type="journal article" date="2020" name="mSystems">
        <title>Genome- and Community-Level Interaction Insights into Carbon Utilization and Element Cycling Functions of Hydrothermarchaeota in Hydrothermal Sediment.</title>
        <authorList>
            <person name="Zhou Z."/>
            <person name="Liu Y."/>
            <person name="Xu W."/>
            <person name="Pan J."/>
            <person name="Luo Z.H."/>
            <person name="Li M."/>
        </authorList>
    </citation>
    <scope>NUCLEOTIDE SEQUENCE [LARGE SCALE GENOMIC DNA]</scope>
    <source>
        <strain evidence="2">SpSt-548</strain>
    </source>
</reference>
<evidence type="ECO:0000256" key="1">
    <source>
        <dbReference type="SAM" id="MobiDB-lite"/>
    </source>
</evidence>
<sequence>MVAPLTQARSLLPSGPLGSGGLSPLVNSLADPRARGSGDTLPKAATEVEAVFLGRLLEQLRQTLVQPVSRQSRELKGYLSLADQELARALAANGGIGLAQKIMHHLSRGQPVPSQENRNAQQAPIPGESPRPSGAPPLSPAPPLPGRGMAGPEGLPGG</sequence>
<dbReference type="AlphaFoldDB" id="A0A7V4LCH3"/>
<feature type="compositionally biased region" description="Polar residues" evidence="1">
    <location>
        <begin position="112"/>
        <end position="122"/>
    </location>
</feature>
<name>A0A7V4LCH3_9BACT</name>
<gene>
    <name evidence="2" type="ORF">ENT08_02820</name>
</gene>
<evidence type="ECO:0008006" key="3">
    <source>
        <dbReference type="Google" id="ProtNLM"/>
    </source>
</evidence>
<feature type="compositionally biased region" description="Pro residues" evidence="1">
    <location>
        <begin position="127"/>
        <end position="145"/>
    </location>
</feature>
<dbReference type="EMBL" id="DSXI01000160">
    <property type="protein sequence ID" value="HGS04663.1"/>
    <property type="molecule type" value="Genomic_DNA"/>
</dbReference>
<organism evidence="2">
    <name type="scientific">Desulfobacca acetoxidans</name>
    <dbReference type="NCBI Taxonomy" id="60893"/>
    <lineage>
        <taxon>Bacteria</taxon>
        <taxon>Pseudomonadati</taxon>
        <taxon>Thermodesulfobacteriota</taxon>
        <taxon>Desulfobaccia</taxon>
        <taxon>Desulfobaccales</taxon>
        <taxon>Desulfobaccaceae</taxon>
        <taxon>Desulfobacca</taxon>
    </lineage>
</organism>
<evidence type="ECO:0000313" key="2">
    <source>
        <dbReference type="EMBL" id="HGS04663.1"/>
    </source>
</evidence>
<accession>A0A7V4LCH3</accession>
<feature type="region of interest" description="Disordered" evidence="1">
    <location>
        <begin position="107"/>
        <end position="158"/>
    </location>
</feature>
<comment type="caution">
    <text evidence="2">The sequence shown here is derived from an EMBL/GenBank/DDBJ whole genome shotgun (WGS) entry which is preliminary data.</text>
</comment>
<proteinExistence type="predicted"/>
<protein>
    <recommendedName>
        <fullName evidence="3">Flagellar protein FlgJ N-terminal domain-containing protein</fullName>
    </recommendedName>
</protein>
<feature type="compositionally biased region" description="Gly residues" evidence="1">
    <location>
        <begin position="148"/>
        <end position="158"/>
    </location>
</feature>